<dbReference type="Gene3D" id="1.25.40.20">
    <property type="entry name" value="Ankyrin repeat-containing domain"/>
    <property type="match status" value="4"/>
</dbReference>
<evidence type="ECO:0000256" key="1">
    <source>
        <dbReference type="ARBA" id="ARBA00022737"/>
    </source>
</evidence>
<evidence type="ECO:0000313" key="7">
    <source>
        <dbReference type="Proteomes" id="UP000544331"/>
    </source>
</evidence>
<dbReference type="SUPFAM" id="SSF48403">
    <property type="entry name" value="Ankyrin repeat"/>
    <property type="match status" value="2"/>
</dbReference>
<feature type="domain" description="Heterokaryon incompatibility" evidence="5">
    <location>
        <begin position="998"/>
        <end position="1144"/>
    </location>
</feature>
<dbReference type="PROSITE" id="PS50297">
    <property type="entry name" value="ANK_REP_REGION"/>
    <property type="match status" value="4"/>
</dbReference>
<keyword evidence="1" id="KW-0677">Repeat</keyword>
<feature type="repeat" description="ANK" evidence="3">
    <location>
        <begin position="83"/>
        <end position="115"/>
    </location>
</feature>
<accession>A0A8H6D4U3</accession>
<comment type="caution">
    <text evidence="6">The sequence shown here is derived from an EMBL/GenBank/DDBJ whole genome shotgun (WGS) entry which is preliminary data.</text>
</comment>
<dbReference type="EMBL" id="JAAOAN010000603">
    <property type="protein sequence ID" value="KAF5702777.1"/>
    <property type="molecule type" value="Genomic_DNA"/>
</dbReference>
<feature type="repeat" description="ANK" evidence="3">
    <location>
        <begin position="275"/>
        <end position="299"/>
    </location>
</feature>
<dbReference type="Pfam" id="PF06985">
    <property type="entry name" value="HET"/>
    <property type="match status" value="1"/>
</dbReference>
<dbReference type="PANTHER" id="PTHR24123:SF33">
    <property type="entry name" value="PROTEIN HOS4"/>
    <property type="match status" value="1"/>
</dbReference>
<dbReference type="InterPro" id="IPR010730">
    <property type="entry name" value="HET"/>
</dbReference>
<dbReference type="SMART" id="SM00248">
    <property type="entry name" value="ANK"/>
    <property type="match status" value="16"/>
</dbReference>
<name>A0A8H6D4U3_9HYPO</name>
<evidence type="ECO:0000259" key="5">
    <source>
        <dbReference type="Pfam" id="PF06985"/>
    </source>
</evidence>
<evidence type="ECO:0000256" key="2">
    <source>
        <dbReference type="ARBA" id="ARBA00023043"/>
    </source>
</evidence>
<feature type="repeat" description="ANK" evidence="3">
    <location>
        <begin position="50"/>
        <end position="82"/>
    </location>
</feature>
<feature type="region of interest" description="Disordered" evidence="4">
    <location>
        <begin position="1265"/>
        <end position="1285"/>
    </location>
</feature>
<evidence type="ECO:0000256" key="3">
    <source>
        <dbReference type="PROSITE-ProRule" id="PRU00023"/>
    </source>
</evidence>
<dbReference type="InterPro" id="IPR002110">
    <property type="entry name" value="Ankyrin_rpt"/>
</dbReference>
<dbReference type="Pfam" id="PF12796">
    <property type="entry name" value="Ank_2"/>
    <property type="match status" value="3"/>
</dbReference>
<dbReference type="Pfam" id="PF00023">
    <property type="entry name" value="Ank"/>
    <property type="match status" value="3"/>
</dbReference>
<organism evidence="6 7">
    <name type="scientific">Fusarium mundagurra</name>
    <dbReference type="NCBI Taxonomy" id="1567541"/>
    <lineage>
        <taxon>Eukaryota</taxon>
        <taxon>Fungi</taxon>
        <taxon>Dikarya</taxon>
        <taxon>Ascomycota</taxon>
        <taxon>Pezizomycotina</taxon>
        <taxon>Sordariomycetes</taxon>
        <taxon>Hypocreomycetidae</taxon>
        <taxon>Hypocreales</taxon>
        <taxon>Nectriaceae</taxon>
        <taxon>Fusarium</taxon>
        <taxon>Fusarium fujikuroi species complex</taxon>
    </lineage>
</organism>
<keyword evidence="7" id="KW-1185">Reference proteome</keyword>
<reference evidence="6 7" key="1">
    <citation type="submission" date="2020-05" db="EMBL/GenBank/DDBJ databases">
        <title>Identification and distribution of gene clusters putatively required for synthesis of sphingolipid metabolism inhibitors in phylogenetically diverse species of the filamentous fungus Fusarium.</title>
        <authorList>
            <person name="Kim H.-S."/>
            <person name="Busman M."/>
            <person name="Brown D.W."/>
            <person name="Divon H."/>
            <person name="Uhlig S."/>
            <person name="Proctor R.H."/>
        </authorList>
    </citation>
    <scope>NUCLEOTIDE SEQUENCE [LARGE SCALE GENOMIC DNA]</scope>
    <source>
        <strain evidence="6 7">NRRL 66235</strain>
    </source>
</reference>
<sequence>MAFSLNTTSSTGQEKGWIPLMFAAEAGDINTLTELLSRSSDIDIDARDWNGCTSLEIAAEKGHVAVVERLLVHNANPNLSDLDQITPLWKAARYGHAPVVQLLLTDGNILDVNQRSVYLHKYDLDTPDTPLSIALKQGHKEAAELLSRTDGINPCLTATLSKTLFWKKVNKCNLGHDTEDPDGDGADSQCGTTDIIESPSKLLVLAAAHGCSKIAKELLNKHSADVNAVHEYYAGEVLGWFMDSPLVAASRRGNLKTVRLLLAMDEIRMNVSSNNGDTALTAAAQAGFADVVKVLITDGRIEVDYENHGRTALSFAAESGSEATVYELLATRAANPNSQDNQARTPLIWAVDPGRGYGPGGWQAYEGVVRMLLANSKIAVNSNDSSGWTALLYAAKNGALGLVMALLEHPQIDPMAGPENASPLTEAAMHGHADVIRALISVGQVDVNAIRPCMFGRSRTALMIAVQHDRIEYKNVTQVLLSTPGIDVNFQDEHGTTALMLAALANTLRMDKFILNSRRITKMRYHNDNTGLCSEYNIEIMRAILDHPGIKPDLRNNEGRTALSLAAEAANIEHVKALLALDDVDPDARDIHGRGPLSWVFEDNGLQISWKKEERKAVLQQLLRLPSVDPNAEDHNGLTPLLLAIKYYEGHEYVEILLSRPDLDVDRPRADGADSPLDTAKQTGNMATVLLLRARGASESAVVESSFSCPEYPMFEYTQPQQRQRMFVRRSSSSGSETSLVSCESNFDCPPDLSRGLMRTLRNELLGEHNLRLGSQQRYVDEWVESRTSLCSSCSAIDLGSAFRTRHTKYQGRVIADLGRVDETWTNTTCSLCRLFAAVYSPTRLEEGHKLTSFSTTQSWLCHTQMNRWYDFQSKHFVDTMLLAMLAADSMVSDEPAEADENWSIRAEDVVKAVFSSGLIGRLGRNGPDQGSVTIPRLPTEISDWSAARGWINLCRENHSWGCNPRKAAAVPHFFLIDCSRRQVIEQKESQSSVPPPYVALSYVWGQSQGIQKPPQRQKQQESLDGIGDGIVEPAIEDAIRVTLELGYKYLWVDRYCIIQTGDEAIKQEQLRHMHLVYANAEVTLIAAAGKDSSAGLPGVPGRPRNQQPGALIQGHALVCIPPDPSLHIRSRSIWATRGWTYQEGLLARRRIFFSEYEMSYECRHMLCREAIRLPRGLEQRISGYKPRFMEPFWMYKPYRLPGMDSSETGIGLFDLLAVYTKRNLSLPSDTLNAMLGIFSLLAQRKTKPVYHICGVPILRLTGRRRSRSQRRKQDPTASGGGGDTEVAAAESLGGFLDGLCWRLDEPAHRRPGFPSWSWTGWQGVVAAMSNYRNAIKQSYGLGIDISIIPGNQDGGVAVPWGRCYDSLRMVDDSNPDIRTGQNHVLEITASAVTVRFCRGEYNGRPDTWVGTVCAGHGVWQGEFFLTSKDVPVSSLLQEPWTGIVLGNSESKVYGDLYDTTVVVIQEQKNGQQRGNMQDYTYCERVGLLHLVPCTLEANCAVGVLLKIRS</sequence>
<dbReference type="Proteomes" id="UP000544331">
    <property type="component" value="Unassembled WGS sequence"/>
</dbReference>
<dbReference type="PANTHER" id="PTHR24123">
    <property type="entry name" value="ANKYRIN REPEAT-CONTAINING"/>
    <property type="match status" value="1"/>
</dbReference>
<evidence type="ECO:0000313" key="6">
    <source>
        <dbReference type="EMBL" id="KAF5702777.1"/>
    </source>
</evidence>
<keyword evidence="2 3" id="KW-0040">ANK repeat</keyword>
<feature type="repeat" description="ANK" evidence="3">
    <location>
        <begin position="15"/>
        <end position="47"/>
    </location>
</feature>
<gene>
    <name evidence="6" type="ORF">FMUND_13332</name>
</gene>
<evidence type="ECO:0000256" key="4">
    <source>
        <dbReference type="SAM" id="MobiDB-lite"/>
    </source>
</evidence>
<proteinExistence type="predicted"/>
<dbReference type="InterPro" id="IPR036770">
    <property type="entry name" value="Ankyrin_rpt-contain_sf"/>
</dbReference>
<protein>
    <submittedName>
        <fullName evidence="6">Ankyrin repeat-containing protein</fullName>
    </submittedName>
</protein>
<dbReference type="OrthoDB" id="5428863at2759"/>
<dbReference type="InterPro" id="IPR051165">
    <property type="entry name" value="Multifunctional_ANK_Repeat"/>
</dbReference>
<dbReference type="PROSITE" id="PS50088">
    <property type="entry name" value="ANK_REPEAT"/>
    <property type="match status" value="5"/>
</dbReference>
<feature type="repeat" description="ANK" evidence="3">
    <location>
        <begin position="308"/>
        <end position="341"/>
    </location>
</feature>